<dbReference type="GO" id="GO:0003993">
    <property type="term" value="F:acid phosphatase activity"/>
    <property type="evidence" value="ECO:0007669"/>
    <property type="project" value="TreeGrafter"/>
</dbReference>
<dbReference type="OrthoDB" id="2865258at2759"/>
<dbReference type="InterPro" id="IPR023214">
    <property type="entry name" value="HAD_sf"/>
</dbReference>
<dbReference type="InterPro" id="IPR036412">
    <property type="entry name" value="HAD-like_sf"/>
</dbReference>
<dbReference type="NCBIfam" id="TIGR01685">
    <property type="entry name" value="MDP-1"/>
    <property type="match status" value="1"/>
</dbReference>
<sequence>MTKNNIPSKLPRLIVFDLDDTLWKYEVDCTYGPPFKFDRKNKVVVDCKGNPVELFKDVLEIFALIQTFPGTQIAIASRTTTPDWAAQVLKLYTVNELGSLHSMCSAFEMYDQSKTKHFRRIHQKTHIDYKDMLFFDDNPMNLCVEPLGVSVVMLDYDGMTMEVFLKSLQLYAENR</sequence>
<proteinExistence type="predicted"/>
<dbReference type="SFLD" id="SFLDG01131">
    <property type="entry name" value="C1.5.2:_MDP_Like"/>
    <property type="match status" value="1"/>
</dbReference>
<dbReference type="SUPFAM" id="SSF56784">
    <property type="entry name" value="HAD-like"/>
    <property type="match status" value="1"/>
</dbReference>
<evidence type="ECO:0008006" key="3">
    <source>
        <dbReference type="Google" id="ProtNLM"/>
    </source>
</evidence>
<comment type="caution">
    <text evidence="1">The sequence shown here is derived from an EMBL/GenBank/DDBJ whole genome shotgun (WGS) entry which is preliminary data.</text>
</comment>
<dbReference type="Gene3D" id="3.40.50.1000">
    <property type="entry name" value="HAD superfamily/HAD-like"/>
    <property type="match status" value="1"/>
</dbReference>
<reference evidence="1" key="1">
    <citation type="submission" date="2020-12" db="EMBL/GenBank/DDBJ databases">
        <title>Metabolic potential, ecology and presence of endohyphal bacteria is reflected in genomic diversity of Mucoromycotina.</title>
        <authorList>
            <person name="Muszewska A."/>
            <person name="Okrasinska A."/>
            <person name="Steczkiewicz K."/>
            <person name="Drgas O."/>
            <person name="Orlowska M."/>
            <person name="Perlinska-Lenart U."/>
            <person name="Aleksandrzak-Piekarczyk T."/>
            <person name="Szatraj K."/>
            <person name="Zielenkiewicz U."/>
            <person name="Pilsyk S."/>
            <person name="Malc E."/>
            <person name="Mieczkowski P."/>
            <person name="Kruszewska J.S."/>
            <person name="Biernat P."/>
            <person name="Pawlowska J."/>
        </authorList>
    </citation>
    <scope>NUCLEOTIDE SEQUENCE</scope>
    <source>
        <strain evidence="1">WA0000067209</strain>
    </source>
</reference>
<protein>
    <recommendedName>
        <fullName evidence="3">Magnesium-dependent phosphatase-1</fullName>
    </recommendedName>
</protein>
<dbReference type="EMBL" id="JAEPQZ010000001">
    <property type="protein sequence ID" value="KAG2186039.1"/>
    <property type="molecule type" value="Genomic_DNA"/>
</dbReference>
<dbReference type="NCBIfam" id="TIGR01681">
    <property type="entry name" value="HAD-SF-IIIC"/>
    <property type="match status" value="1"/>
</dbReference>
<dbReference type="PANTHER" id="PTHR17901">
    <property type="entry name" value="MAGNESIUM-DEPENDENT PHOSPHATASE 1 MDP1"/>
    <property type="match status" value="1"/>
</dbReference>
<evidence type="ECO:0000313" key="1">
    <source>
        <dbReference type="EMBL" id="KAG2186039.1"/>
    </source>
</evidence>
<dbReference type="InterPro" id="IPR010033">
    <property type="entry name" value="HAD_SF_ppase_IIIC"/>
</dbReference>
<dbReference type="InterPro" id="IPR010036">
    <property type="entry name" value="MDP_1_eu_arc"/>
</dbReference>
<organism evidence="1 2">
    <name type="scientific">Mortierella isabellina</name>
    <name type="common">Filamentous fungus</name>
    <name type="synonym">Umbelopsis isabellina</name>
    <dbReference type="NCBI Taxonomy" id="91625"/>
    <lineage>
        <taxon>Eukaryota</taxon>
        <taxon>Fungi</taxon>
        <taxon>Fungi incertae sedis</taxon>
        <taxon>Mucoromycota</taxon>
        <taxon>Mucoromycotina</taxon>
        <taxon>Umbelopsidomycetes</taxon>
        <taxon>Umbelopsidales</taxon>
        <taxon>Umbelopsidaceae</taxon>
        <taxon>Umbelopsis</taxon>
    </lineage>
</organism>
<dbReference type="Proteomes" id="UP000654370">
    <property type="component" value="Unassembled WGS sequence"/>
</dbReference>
<dbReference type="PANTHER" id="PTHR17901:SF14">
    <property type="entry name" value="MAGNESIUM-DEPENDENT PHOSPHATASE 1"/>
    <property type="match status" value="1"/>
</dbReference>
<gene>
    <name evidence="1" type="ORF">INT43_002477</name>
</gene>
<dbReference type="SFLD" id="SFLDG01129">
    <property type="entry name" value="C1.5:_HAD__Beta-PGM__Phosphata"/>
    <property type="match status" value="1"/>
</dbReference>
<dbReference type="SFLD" id="SFLDS00003">
    <property type="entry name" value="Haloacid_Dehalogenase"/>
    <property type="match status" value="1"/>
</dbReference>
<keyword evidence="2" id="KW-1185">Reference proteome</keyword>
<dbReference type="Pfam" id="PF12689">
    <property type="entry name" value="Acid_PPase"/>
    <property type="match status" value="1"/>
</dbReference>
<dbReference type="AlphaFoldDB" id="A0A8H7UP90"/>
<name>A0A8H7UP90_MORIS</name>
<evidence type="ECO:0000313" key="2">
    <source>
        <dbReference type="Proteomes" id="UP000654370"/>
    </source>
</evidence>
<accession>A0A8H7UP90</accession>